<accession>A0A327KTM7</accession>
<dbReference type="InterPro" id="IPR031107">
    <property type="entry name" value="Small_HSP"/>
</dbReference>
<proteinExistence type="inferred from homology"/>
<evidence type="ECO:0000256" key="1">
    <source>
        <dbReference type="PROSITE-ProRule" id="PRU00285"/>
    </source>
</evidence>
<dbReference type="Pfam" id="PF00011">
    <property type="entry name" value="HSP20"/>
    <property type="match status" value="1"/>
</dbReference>
<name>A0A327KTM7_9BRAD</name>
<dbReference type="AlphaFoldDB" id="A0A327KTM7"/>
<comment type="similarity">
    <text evidence="1 2">Belongs to the small heat shock protein (HSP20) family.</text>
</comment>
<feature type="domain" description="SHSP" evidence="3">
    <location>
        <begin position="34"/>
        <end position="146"/>
    </location>
</feature>
<comment type="caution">
    <text evidence="4">The sequence shown here is derived from an EMBL/GenBank/DDBJ whole genome shotgun (WGS) entry which is preliminary data.</text>
</comment>
<organism evidence="4 5">
    <name type="scientific">Rhodoplanes elegans</name>
    <dbReference type="NCBI Taxonomy" id="29408"/>
    <lineage>
        <taxon>Bacteria</taxon>
        <taxon>Pseudomonadati</taxon>
        <taxon>Pseudomonadota</taxon>
        <taxon>Alphaproteobacteria</taxon>
        <taxon>Hyphomicrobiales</taxon>
        <taxon>Nitrobacteraceae</taxon>
        <taxon>Rhodoplanes</taxon>
    </lineage>
</organism>
<evidence type="ECO:0000256" key="2">
    <source>
        <dbReference type="RuleBase" id="RU003616"/>
    </source>
</evidence>
<dbReference type="PROSITE" id="PS01031">
    <property type="entry name" value="SHSP"/>
    <property type="match status" value="1"/>
</dbReference>
<dbReference type="InterPro" id="IPR002068">
    <property type="entry name" value="A-crystallin/Hsp20_dom"/>
</dbReference>
<dbReference type="SUPFAM" id="SSF49764">
    <property type="entry name" value="HSP20-like chaperones"/>
    <property type="match status" value="1"/>
</dbReference>
<evidence type="ECO:0000313" key="5">
    <source>
        <dbReference type="Proteomes" id="UP000248863"/>
    </source>
</evidence>
<dbReference type="PANTHER" id="PTHR11527">
    <property type="entry name" value="HEAT-SHOCK PROTEIN 20 FAMILY MEMBER"/>
    <property type="match status" value="1"/>
</dbReference>
<gene>
    <name evidence="4" type="ORF">CH338_03545</name>
</gene>
<dbReference type="OrthoDB" id="9808910at2"/>
<evidence type="ECO:0000313" key="4">
    <source>
        <dbReference type="EMBL" id="RAI41314.1"/>
    </source>
</evidence>
<dbReference type="CDD" id="cd06464">
    <property type="entry name" value="ACD_sHsps-like"/>
    <property type="match status" value="1"/>
</dbReference>
<dbReference type="Gene3D" id="2.60.40.790">
    <property type="match status" value="1"/>
</dbReference>
<keyword evidence="5" id="KW-1185">Reference proteome</keyword>
<protein>
    <submittedName>
        <fullName evidence="4">Hsp20/alpha crystallin family protein</fullName>
    </submittedName>
</protein>
<evidence type="ECO:0000259" key="3">
    <source>
        <dbReference type="PROSITE" id="PS01031"/>
    </source>
</evidence>
<reference evidence="4 5" key="1">
    <citation type="submission" date="2017-07" db="EMBL/GenBank/DDBJ databases">
        <title>Draft Genome Sequences of Select Purple Nonsulfur Bacteria.</title>
        <authorList>
            <person name="Lasarre B."/>
            <person name="Mckinlay J.B."/>
        </authorList>
    </citation>
    <scope>NUCLEOTIDE SEQUENCE [LARGE SCALE GENOMIC DNA]</scope>
    <source>
        <strain evidence="4 5">DSM 11907</strain>
    </source>
</reference>
<dbReference type="InterPro" id="IPR008978">
    <property type="entry name" value="HSP20-like_chaperone"/>
</dbReference>
<dbReference type="Proteomes" id="UP000248863">
    <property type="component" value="Unassembled WGS sequence"/>
</dbReference>
<sequence>MLTDLALGGRWPDVARDMRRLQEEMNRTFGGFRFAVPAEYPPVNVWAGADGAIITAEIPGVAPDQIDITVHQDTVTLRGKREPAAPGKDATVHREERTVGAFARTLVLPFRVDSEKASARFERGVLILELPRPPADKPRQIKINPA</sequence>
<dbReference type="EMBL" id="NPEU01000020">
    <property type="protein sequence ID" value="RAI41314.1"/>
    <property type="molecule type" value="Genomic_DNA"/>
</dbReference>
<dbReference type="RefSeq" id="WP_012047518.1">
    <property type="nucleotide sequence ID" value="NZ_NHSK01000002.1"/>
</dbReference>